<dbReference type="Gene3D" id="3.30.530.20">
    <property type="match status" value="1"/>
</dbReference>
<dbReference type="InterPro" id="IPR023393">
    <property type="entry name" value="START-like_dom_sf"/>
</dbReference>
<evidence type="ECO:0000313" key="2">
    <source>
        <dbReference type="EMBL" id="CAI0448740.1"/>
    </source>
</evidence>
<accession>A0AAV0MSN7</accession>
<dbReference type="GO" id="GO:0006952">
    <property type="term" value="P:defense response"/>
    <property type="evidence" value="ECO:0007669"/>
    <property type="project" value="InterPro"/>
</dbReference>
<dbReference type="Proteomes" id="UP001154282">
    <property type="component" value="Unassembled WGS sequence"/>
</dbReference>
<evidence type="ECO:0000259" key="1">
    <source>
        <dbReference type="SMART" id="SM01037"/>
    </source>
</evidence>
<dbReference type="Pfam" id="PF00407">
    <property type="entry name" value="Bet_v_1"/>
    <property type="match status" value="1"/>
</dbReference>
<name>A0AAV0MSN7_9ROSI</name>
<dbReference type="EMBL" id="CAMGYJ010000007">
    <property type="protein sequence ID" value="CAI0448740.1"/>
    <property type="molecule type" value="Genomic_DNA"/>
</dbReference>
<dbReference type="SUPFAM" id="SSF55961">
    <property type="entry name" value="Bet v1-like"/>
    <property type="match status" value="1"/>
</dbReference>
<evidence type="ECO:0000313" key="3">
    <source>
        <dbReference type="Proteomes" id="UP001154282"/>
    </source>
</evidence>
<dbReference type="PANTHER" id="PTHR31907">
    <property type="entry name" value="MLP-LIKE PROTEIN 423"/>
    <property type="match status" value="1"/>
</dbReference>
<dbReference type="SMART" id="SM01037">
    <property type="entry name" value="Bet_v_1"/>
    <property type="match status" value="1"/>
</dbReference>
<dbReference type="InterPro" id="IPR051761">
    <property type="entry name" value="MLP-like_ligand-binding"/>
</dbReference>
<keyword evidence="3" id="KW-1185">Reference proteome</keyword>
<dbReference type="InterPro" id="IPR000916">
    <property type="entry name" value="Bet_v_I/MLP"/>
</dbReference>
<protein>
    <recommendedName>
        <fullName evidence="1">Bet v I/Major latex protein domain-containing protein</fullName>
    </recommendedName>
</protein>
<dbReference type="CDD" id="cd07816">
    <property type="entry name" value="Bet_v1-like"/>
    <property type="match status" value="1"/>
</dbReference>
<dbReference type="AlphaFoldDB" id="A0AAV0MSN7"/>
<feature type="domain" description="Bet v I/Major latex protein" evidence="1">
    <location>
        <begin position="3"/>
        <end position="154"/>
    </location>
</feature>
<reference evidence="2" key="1">
    <citation type="submission" date="2022-08" db="EMBL/GenBank/DDBJ databases">
        <authorList>
            <person name="Gutierrez-Valencia J."/>
        </authorList>
    </citation>
    <scope>NUCLEOTIDE SEQUENCE</scope>
</reference>
<organism evidence="2 3">
    <name type="scientific">Linum tenue</name>
    <dbReference type="NCBI Taxonomy" id="586396"/>
    <lineage>
        <taxon>Eukaryota</taxon>
        <taxon>Viridiplantae</taxon>
        <taxon>Streptophyta</taxon>
        <taxon>Embryophyta</taxon>
        <taxon>Tracheophyta</taxon>
        <taxon>Spermatophyta</taxon>
        <taxon>Magnoliopsida</taxon>
        <taxon>eudicotyledons</taxon>
        <taxon>Gunneridae</taxon>
        <taxon>Pentapetalae</taxon>
        <taxon>rosids</taxon>
        <taxon>fabids</taxon>
        <taxon>Malpighiales</taxon>
        <taxon>Linaceae</taxon>
        <taxon>Linum</taxon>
    </lineage>
</organism>
<sequence>MSLLHGKLEAYVGIRVAADLFHDIFSGRPHHISDMAPEKIKACAVHEGDWGKPGTVINWDYCHDGVAKVAKEVIEDIDDVNLSTTFKVIEGDLMKEYKNFKLVVQATPQSGGEWSLVHWTLEYEKLNEEIPEPFSLLQFVVHTSKDIDDHHTKKK</sequence>
<proteinExistence type="predicted"/>
<gene>
    <name evidence="2" type="ORF">LITE_LOCUS29921</name>
</gene>
<comment type="caution">
    <text evidence="2">The sequence shown here is derived from an EMBL/GenBank/DDBJ whole genome shotgun (WGS) entry which is preliminary data.</text>
</comment>